<evidence type="ECO:0000313" key="1">
    <source>
        <dbReference type="EMBL" id="UQY42973.1"/>
    </source>
</evidence>
<gene>
    <name evidence="1" type="ORF">K6958_13780</name>
</gene>
<evidence type="ECO:0008006" key="3">
    <source>
        <dbReference type="Google" id="ProtNLM"/>
    </source>
</evidence>
<proteinExistence type="predicted"/>
<reference evidence="1" key="1">
    <citation type="submission" date="2021-09" db="EMBL/GenBank/DDBJ databases">
        <title>First case of bloodstream infection caused by Mixta hanseatica sp. nov., a member of the Erwiniaceae family.</title>
        <authorList>
            <person name="Both A."/>
            <person name="Huang J."/>
            <person name="Wenzel P."/>
            <person name="Aepfelbacher M."/>
            <person name="Rohde H."/>
            <person name="Christner M."/>
            <person name="Hentschke M."/>
        </authorList>
    </citation>
    <scope>NUCLEOTIDE SEQUENCE</scope>
    <source>
        <strain evidence="1">X22927</strain>
    </source>
</reference>
<protein>
    <recommendedName>
        <fullName evidence="3">Bacteriocin</fullName>
    </recommendedName>
</protein>
<dbReference type="RefSeq" id="WP_249891656.1">
    <property type="nucleotide sequence ID" value="NZ_CP082904.1"/>
</dbReference>
<dbReference type="EMBL" id="CP082904">
    <property type="protein sequence ID" value="UQY42973.1"/>
    <property type="molecule type" value="Genomic_DNA"/>
</dbReference>
<sequence>MNITINDLKKMLLNTEKNRSPAVEKESIEELSTDDLTNVGGGWFRAYLRWSRSF</sequence>
<evidence type="ECO:0000313" key="2">
    <source>
        <dbReference type="Proteomes" id="UP001056635"/>
    </source>
</evidence>
<accession>A0ABY4R493</accession>
<organism evidence="1 2">
    <name type="scientific">Mixta hanseatica</name>
    <dbReference type="NCBI Taxonomy" id="2872648"/>
    <lineage>
        <taxon>Bacteria</taxon>
        <taxon>Pseudomonadati</taxon>
        <taxon>Pseudomonadota</taxon>
        <taxon>Gammaproteobacteria</taxon>
        <taxon>Enterobacterales</taxon>
        <taxon>Erwiniaceae</taxon>
        <taxon>Mixta</taxon>
    </lineage>
</organism>
<keyword evidence="2" id="KW-1185">Reference proteome</keyword>
<dbReference type="Proteomes" id="UP001056635">
    <property type="component" value="Chromosome"/>
</dbReference>
<name>A0ABY4R493_9GAMM</name>